<sequence>MAGKTSDKKQGKSTGRASLRGGIKKHQKIRTRIRVEQANKESFQISDLNKREHKKKQGVGLESLKTKSLLRDQEKDHHKQQTLEKQKKDTDDHMLRQLEMISGFSL</sequence>
<dbReference type="AlphaFoldDB" id="A0A1G4KE64"/>
<dbReference type="EMBL" id="LT598453">
    <property type="protein sequence ID" value="SCV02807.1"/>
    <property type="molecule type" value="Genomic_DNA"/>
</dbReference>
<feature type="compositionally biased region" description="Basic residues" evidence="1">
    <location>
        <begin position="22"/>
        <end position="32"/>
    </location>
</feature>
<protein>
    <submittedName>
        <fullName evidence="2">LANO_0G00364g1_1</fullName>
    </submittedName>
</protein>
<reference evidence="3" key="1">
    <citation type="submission" date="2016-03" db="EMBL/GenBank/DDBJ databases">
        <authorList>
            <person name="Devillers Hugo."/>
        </authorList>
    </citation>
    <scope>NUCLEOTIDE SEQUENCE [LARGE SCALE GENOMIC DNA]</scope>
</reference>
<dbReference type="OrthoDB" id="4063321at2759"/>
<evidence type="ECO:0000313" key="2">
    <source>
        <dbReference type="EMBL" id="SCV02807.1"/>
    </source>
</evidence>
<evidence type="ECO:0000313" key="3">
    <source>
        <dbReference type="Proteomes" id="UP000189911"/>
    </source>
</evidence>
<name>A0A1G4KE64_9SACH</name>
<feature type="compositionally biased region" description="Basic and acidic residues" evidence="1">
    <location>
        <begin position="1"/>
        <end position="10"/>
    </location>
</feature>
<feature type="compositionally biased region" description="Basic and acidic residues" evidence="1">
    <location>
        <begin position="69"/>
        <end position="91"/>
    </location>
</feature>
<keyword evidence="3" id="KW-1185">Reference proteome</keyword>
<feature type="region of interest" description="Disordered" evidence="1">
    <location>
        <begin position="1"/>
        <end position="91"/>
    </location>
</feature>
<dbReference type="Proteomes" id="UP000189911">
    <property type="component" value="Chromosome G"/>
</dbReference>
<evidence type="ECO:0000256" key="1">
    <source>
        <dbReference type="SAM" id="MobiDB-lite"/>
    </source>
</evidence>
<accession>A0A1G4KE64</accession>
<organism evidence="2 3">
    <name type="scientific">Lachancea nothofagi CBS 11611</name>
    <dbReference type="NCBI Taxonomy" id="1266666"/>
    <lineage>
        <taxon>Eukaryota</taxon>
        <taxon>Fungi</taxon>
        <taxon>Dikarya</taxon>
        <taxon>Ascomycota</taxon>
        <taxon>Saccharomycotina</taxon>
        <taxon>Saccharomycetes</taxon>
        <taxon>Saccharomycetales</taxon>
        <taxon>Saccharomycetaceae</taxon>
        <taxon>Lachancea</taxon>
    </lineage>
</organism>
<proteinExistence type="predicted"/>
<gene>
    <name evidence="2" type="ORF">LANO_0G00364G</name>
</gene>